<dbReference type="RefSeq" id="WP_310093715.1">
    <property type="nucleotide sequence ID" value="NZ_JAVDUU010000002.1"/>
</dbReference>
<proteinExistence type="predicted"/>
<name>A0ABU1T8H9_9SPHI</name>
<reference evidence="1 2" key="1">
    <citation type="submission" date="2023-07" db="EMBL/GenBank/DDBJ databases">
        <title>Sorghum-associated microbial communities from plants grown in Nebraska, USA.</title>
        <authorList>
            <person name="Schachtman D."/>
        </authorList>
    </citation>
    <scope>NUCLEOTIDE SEQUENCE [LARGE SCALE GENOMIC DNA]</scope>
    <source>
        <strain evidence="1 2">3262</strain>
    </source>
</reference>
<protein>
    <recommendedName>
        <fullName evidence="3">PD-(D/E)XK nuclease superfamily protein</fullName>
    </recommendedName>
</protein>
<evidence type="ECO:0000313" key="1">
    <source>
        <dbReference type="EMBL" id="MDR6941678.1"/>
    </source>
</evidence>
<evidence type="ECO:0008006" key="3">
    <source>
        <dbReference type="Google" id="ProtNLM"/>
    </source>
</evidence>
<keyword evidence="2" id="KW-1185">Reference proteome</keyword>
<organism evidence="1 2">
    <name type="scientific">Mucilaginibacter pocheonensis</name>
    <dbReference type="NCBI Taxonomy" id="398050"/>
    <lineage>
        <taxon>Bacteria</taxon>
        <taxon>Pseudomonadati</taxon>
        <taxon>Bacteroidota</taxon>
        <taxon>Sphingobacteriia</taxon>
        <taxon>Sphingobacteriales</taxon>
        <taxon>Sphingobacteriaceae</taxon>
        <taxon>Mucilaginibacter</taxon>
    </lineage>
</organism>
<gene>
    <name evidence="1" type="ORF">J2W55_001520</name>
</gene>
<evidence type="ECO:0000313" key="2">
    <source>
        <dbReference type="Proteomes" id="UP001247620"/>
    </source>
</evidence>
<dbReference type="EMBL" id="JAVDUU010000002">
    <property type="protein sequence ID" value="MDR6941678.1"/>
    <property type="molecule type" value="Genomic_DNA"/>
</dbReference>
<dbReference type="Proteomes" id="UP001247620">
    <property type="component" value="Unassembled WGS sequence"/>
</dbReference>
<comment type="caution">
    <text evidence="1">The sequence shown here is derived from an EMBL/GenBank/DDBJ whole genome shotgun (WGS) entry which is preliminary data.</text>
</comment>
<sequence>MKPIGVVDYTTAYGKPLPQDPFAMLRLYPTDLIIAYLAKINVILFHEPDSRSQAIKIFEHVFLKPQASTVDYQRTVDQLLSHEHQVIFAAQSISYLIKESLLNFRAAEGPEIDLKLFNRNVFDTILIYNKIVYDTDGTQLESYEGLWQIALRQQVYIRDFNALFYTVPIKFLLINRYFDSTPEGRQIMASFQKQLGLGQFWNFASTFLRLLQGVLGNERTGQYIFQRDQVPPQALELFSFDKSANRDQLSIHKDIIPKPFYELDENNYAVIDFSYFRYLLDQGVFWTIFFNSSLNHGDVGRQFNIFRSTIGKDYFERFLVGNLMKALYNKKHHVVIDCPPYEDLWIRPNQKDLIILEIKMADLNPLTSEGFDVQRFRDFIISNYAKPKDEKGGAKGAFQLARQLRLLENSKADALAKLKIGALKKLNVYPVIIYSDQALDVICVNSLVKNIFEEYLAEEPGFSFTIKPLVMIGINTILEQFGYFTEDPTNFLALIRGYQAHIRGKQKDYLRFGGPFLYYEQHISFAEYANKVKGRPKDELTQNIQIFKKLINSGHFGPIDKPLQ</sequence>
<accession>A0ABU1T8H9</accession>